<evidence type="ECO:0000313" key="1">
    <source>
        <dbReference type="EMBL" id="KAE8352719.1"/>
    </source>
</evidence>
<dbReference type="OrthoDB" id="10254945at2759"/>
<dbReference type="Proteomes" id="UP000327118">
    <property type="component" value="Unassembled WGS sequence"/>
</dbReference>
<protein>
    <submittedName>
        <fullName evidence="1">Uncharacterized protein</fullName>
    </submittedName>
</protein>
<accession>A0A5N6Z7Q8</accession>
<proteinExistence type="predicted"/>
<gene>
    <name evidence="1" type="ORF">BDV28DRAFT_134607</name>
</gene>
<dbReference type="EMBL" id="ML739120">
    <property type="protein sequence ID" value="KAE8352719.1"/>
    <property type="molecule type" value="Genomic_DNA"/>
</dbReference>
<keyword evidence="2" id="KW-1185">Reference proteome</keyword>
<name>A0A5N6Z7Q8_9EURO</name>
<sequence>MSRIIIQCWESFGIFIRRRDSDFPDMWLDAGVELDLSKEEIIECIKNAIPDIDFDPDIHPNSSSFAETVLRPKMMSDLVILDYNIIRLLKDSASTYSQKLAGLTFLAVLLGHELAHVLEFRSIRAGQLRSDNEPFETPPGVTCREAGTAWETRTFGGRVYPICQAENSLLNIRGLCTKSSAWNFDMMKVNGNWICQLFTESYWIITLHPLRPPIDKYAQYTILEDELIDQRCSLLPKSQARRNDVRVESGSPKKKLRPIMPVKICGGKKVQMGLQERASDARINS</sequence>
<dbReference type="AlphaFoldDB" id="A0A5N6Z7Q8"/>
<reference evidence="2" key="1">
    <citation type="submission" date="2019-04" db="EMBL/GenBank/DDBJ databases">
        <title>Friends and foes A comparative genomics studyof 23 Aspergillus species from section Flavi.</title>
        <authorList>
            <consortium name="DOE Joint Genome Institute"/>
            <person name="Kjaerbolling I."/>
            <person name="Vesth T."/>
            <person name="Frisvad J.C."/>
            <person name="Nybo J.L."/>
            <person name="Theobald S."/>
            <person name="Kildgaard S."/>
            <person name="Isbrandt T."/>
            <person name="Kuo A."/>
            <person name="Sato A."/>
            <person name="Lyhne E.K."/>
            <person name="Kogle M.E."/>
            <person name="Wiebenga A."/>
            <person name="Kun R.S."/>
            <person name="Lubbers R.J."/>
            <person name="Makela M.R."/>
            <person name="Barry K."/>
            <person name="Chovatia M."/>
            <person name="Clum A."/>
            <person name="Daum C."/>
            <person name="Haridas S."/>
            <person name="He G."/>
            <person name="LaButti K."/>
            <person name="Lipzen A."/>
            <person name="Mondo S."/>
            <person name="Riley R."/>
            <person name="Salamov A."/>
            <person name="Simmons B.A."/>
            <person name="Magnuson J.K."/>
            <person name="Henrissat B."/>
            <person name="Mortensen U.H."/>
            <person name="Larsen T.O."/>
            <person name="Devries R.P."/>
            <person name="Grigoriev I.V."/>
            <person name="Machida M."/>
            <person name="Baker S.E."/>
            <person name="Andersen M.R."/>
        </authorList>
    </citation>
    <scope>NUCLEOTIDE SEQUENCE [LARGE SCALE GENOMIC DNA]</scope>
    <source>
        <strain evidence="2">CBS 553.77</strain>
    </source>
</reference>
<evidence type="ECO:0000313" key="2">
    <source>
        <dbReference type="Proteomes" id="UP000327118"/>
    </source>
</evidence>
<organism evidence="1 2">
    <name type="scientific">Aspergillus coremiiformis</name>
    <dbReference type="NCBI Taxonomy" id="138285"/>
    <lineage>
        <taxon>Eukaryota</taxon>
        <taxon>Fungi</taxon>
        <taxon>Dikarya</taxon>
        <taxon>Ascomycota</taxon>
        <taxon>Pezizomycotina</taxon>
        <taxon>Eurotiomycetes</taxon>
        <taxon>Eurotiomycetidae</taxon>
        <taxon>Eurotiales</taxon>
        <taxon>Aspergillaceae</taxon>
        <taxon>Aspergillus</taxon>
        <taxon>Aspergillus subgen. Circumdati</taxon>
    </lineage>
</organism>